<dbReference type="InterPro" id="IPR001486">
    <property type="entry name" value="Hemoglobin_trunc"/>
</dbReference>
<dbReference type="PANTHER" id="PTHR47366">
    <property type="entry name" value="TWO-ON-TWO HEMOGLOBIN-3"/>
    <property type="match status" value="1"/>
</dbReference>
<dbReference type="GO" id="GO:0020037">
    <property type="term" value="F:heme binding"/>
    <property type="evidence" value="ECO:0007669"/>
    <property type="project" value="InterPro"/>
</dbReference>
<evidence type="ECO:0000256" key="4">
    <source>
        <dbReference type="ARBA" id="ARBA00023004"/>
    </source>
</evidence>
<gene>
    <name evidence="6" type="ORF">EL17_03550</name>
</gene>
<dbReference type="GO" id="GO:0046872">
    <property type="term" value="F:metal ion binding"/>
    <property type="evidence" value="ECO:0007669"/>
    <property type="project" value="UniProtKB-KW"/>
</dbReference>
<protein>
    <submittedName>
        <fullName evidence="6">Cyanoglobin</fullName>
    </submittedName>
</protein>
<dbReference type="GO" id="GO:0005344">
    <property type="term" value="F:oxygen carrier activity"/>
    <property type="evidence" value="ECO:0007669"/>
    <property type="project" value="InterPro"/>
</dbReference>
<dbReference type="InterPro" id="IPR009050">
    <property type="entry name" value="Globin-like_sf"/>
</dbReference>
<dbReference type="AlphaFoldDB" id="A0A074L4H6"/>
<keyword evidence="3" id="KW-0479">Metal-binding</keyword>
<keyword evidence="2" id="KW-0349">Heme</keyword>
<dbReference type="Proteomes" id="UP000027821">
    <property type="component" value="Unassembled WGS sequence"/>
</dbReference>
<organism evidence="6 7">
    <name type="scientific">Anditalea andensis</name>
    <dbReference type="NCBI Taxonomy" id="1048983"/>
    <lineage>
        <taxon>Bacteria</taxon>
        <taxon>Pseudomonadati</taxon>
        <taxon>Bacteroidota</taxon>
        <taxon>Cytophagia</taxon>
        <taxon>Cytophagales</taxon>
        <taxon>Cytophagaceae</taxon>
        <taxon>Anditalea</taxon>
    </lineage>
</organism>
<dbReference type="OrthoDB" id="9790913at2"/>
<dbReference type="InterPro" id="IPR012292">
    <property type="entry name" value="Globin/Proto"/>
</dbReference>
<proteinExistence type="inferred from homology"/>
<dbReference type="InterPro" id="IPR044203">
    <property type="entry name" value="GlbO/GLB3-like"/>
</dbReference>
<dbReference type="Gene3D" id="1.10.490.10">
    <property type="entry name" value="Globins"/>
    <property type="match status" value="1"/>
</dbReference>
<dbReference type="CDD" id="cd08917">
    <property type="entry name" value="TrHb2_O"/>
    <property type="match status" value="1"/>
</dbReference>
<keyword evidence="4" id="KW-0408">Iron</keyword>
<keyword evidence="1" id="KW-0813">Transport</keyword>
<reference evidence="6 7" key="1">
    <citation type="submission" date="2014-04" db="EMBL/GenBank/DDBJ databases">
        <title>Characterization and application of a salt tolerant electro-active bacterium.</title>
        <authorList>
            <person name="Yang L."/>
            <person name="Wei S."/>
            <person name="Tay Q.X.M."/>
        </authorList>
    </citation>
    <scope>NUCLEOTIDE SEQUENCE [LARGE SCALE GENOMIC DNA]</scope>
    <source>
        <strain evidence="6 7">LY1</strain>
    </source>
</reference>
<dbReference type="STRING" id="1048983.EL17_03550"/>
<evidence type="ECO:0000256" key="1">
    <source>
        <dbReference type="ARBA" id="ARBA00022448"/>
    </source>
</evidence>
<dbReference type="eggNOG" id="COG2346">
    <property type="taxonomic scope" value="Bacteria"/>
</dbReference>
<dbReference type="RefSeq" id="WP_035070968.1">
    <property type="nucleotide sequence ID" value="NZ_JMIH01000014.1"/>
</dbReference>
<evidence type="ECO:0000313" key="6">
    <source>
        <dbReference type="EMBL" id="KEO74763.1"/>
    </source>
</evidence>
<dbReference type="SUPFAM" id="SSF46458">
    <property type="entry name" value="Globin-like"/>
    <property type="match status" value="1"/>
</dbReference>
<dbReference type="Pfam" id="PF01152">
    <property type="entry name" value="Bac_globin"/>
    <property type="match status" value="1"/>
</dbReference>
<keyword evidence="7" id="KW-1185">Reference proteome</keyword>
<comment type="caution">
    <text evidence="6">The sequence shown here is derived from an EMBL/GenBank/DDBJ whole genome shotgun (WGS) entry which is preliminary data.</text>
</comment>
<accession>A0A074L4H6</accession>
<evidence type="ECO:0000313" key="7">
    <source>
        <dbReference type="Proteomes" id="UP000027821"/>
    </source>
</evidence>
<name>A0A074L4H6_9BACT</name>
<dbReference type="PANTHER" id="PTHR47366:SF1">
    <property type="entry name" value="TWO-ON-TWO HEMOGLOBIN-3"/>
    <property type="match status" value="1"/>
</dbReference>
<dbReference type="GO" id="GO:0019825">
    <property type="term" value="F:oxygen binding"/>
    <property type="evidence" value="ECO:0007669"/>
    <property type="project" value="InterPro"/>
</dbReference>
<sequence length="124" mass="14716">MNEFQTIYQQIKEEKILLLSKYFYQEVGLQSDLRALYPEDLEGAEERLFLFLLQVFGGPTTYSESRGHPRLRMRHLNWKIDSHLRNVWLNCMLKAIDKLGIEQNAKGIMQDYFVKAANHMINHQ</sequence>
<evidence type="ECO:0000256" key="3">
    <source>
        <dbReference type="ARBA" id="ARBA00022723"/>
    </source>
</evidence>
<evidence type="ECO:0000256" key="2">
    <source>
        <dbReference type="ARBA" id="ARBA00022617"/>
    </source>
</evidence>
<evidence type="ECO:0000256" key="5">
    <source>
        <dbReference type="ARBA" id="ARBA00034496"/>
    </source>
</evidence>
<dbReference type="EMBL" id="JMIH01000014">
    <property type="protein sequence ID" value="KEO74763.1"/>
    <property type="molecule type" value="Genomic_DNA"/>
</dbReference>
<comment type="similarity">
    <text evidence="5">Belongs to the truncated hemoglobin family. Group II subfamily.</text>
</comment>